<dbReference type="EMBL" id="JABSTR010000001">
    <property type="protein sequence ID" value="KAH9362205.1"/>
    <property type="molecule type" value="Genomic_DNA"/>
</dbReference>
<protein>
    <submittedName>
        <fullName evidence="1">Uncharacterized protein</fullName>
    </submittedName>
</protein>
<evidence type="ECO:0000313" key="1">
    <source>
        <dbReference type="EMBL" id="KAH9362205.1"/>
    </source>
</evidence>
<comment type="caution">
    <text evidence="1">The sequence shown here is derived from an EMBL/GenBank/DDBJ whole genome shotgun (WGS) entry which is preliminary data.</text>
</comment>
<keyword evidence="2" id="KW-1185">Reference proteome</keyword>
<name>A0A9J6FGS2_HAELO</name>
<gene>
    <name evidence="1" type="ORF">HPB48_002183</name>
</gene>
<dbReference type="Proteomes" id="UP000821853">
    <property type="component" value="Chromosome 1"/>
</dbReference>
<dbReference type="VEuPathDB" id="VectorBase:HLOH_045503"/>
<organism evidence="1 2">
    <name type="scientific">Haemaphysalis longicornis</name>
    <name type="common">Bush tick</name>
    <dbReference type="NCBI Taxonomy" id="44386"/>
    <lineage>
        <taxon>Eukaryota</taxon>
        <taxon>Metazoa</taxon>
        <taxon>Ecdysozoa</taxon>
        <taxon>Arthropoda</taxon>
        <taxon>Chelicerata</taxon>
        <taxon>Arachnida</taxon>
        <taxon>Acari</taxon>
        <taxon>Parasitiformes</taxon>
        <taxon>Ixodida</taxon>
        <taxon>Ixodoidea</taxon>
        <taxon>Ixodidae</taxon>
        <taxon>Haemaphysalinae</taxon>
        <taxon>Haemaphysalis</taxon>
    </lineage>
</organism>
<dbReference type="AlphaFoldDB" id="A0A9J6FGS2"/>
<evidence type="ECO:0000313" key="2">
    <source>
        <dbReference type="Proteomes" id="UP000821853"/>
    </source>
</evidence>
<sequence>MYQLGYLDKVERPCFRFVPGPPWTYRDHPTVLGMLMVPARGGSGAQTTLRTPFSGGHRVEVLPDMESSTISN</sequence>
<proteinExistence type="predicted"/>
<accession>A0A9J6FGS2</accession>
<reference evidence="1 2" key="1">
    <citation type="journal article" date="2020" name="Cell">
        <title>Large-Scale Comparative Analyses of Tick Genomes Elucidate Their Genetic Diversity and Vector Capacities.</title>
        <authorList>
            <consortium name="Tick Genome and Microbiome Consortium (TIGMIC)"/>
            <person name="Jia N."/>
            <person name="Wang J."/>
            <person name="Shi W."/>
            <person name="Du L."/>
            <person name="Sun Y."/>
            <person name="Zhan W."/>
            <person name="Jiang J.F."/>
            <person name="Wang Q."/>
            <person name="Zhang B."/>
            <person name="Ji P."/>
            <person name="Bell-Sakyi L."/>
            <person name="Cui X.M."/>
            <person name="Yuan T.T."/>
            <person name="Jiang B.G."/>
            <person name="Yang W.F."/>
            <person name="Lam T.T."/>
            <person name="Chang Q.C."/>
            <person name="Ding S.J."/>
            <person name="Wang X.J."/>
            <person name="Zhu J.G."/>
            <person name="Ruan X.D."/>
            <person name="Zhao L."/>
            <person name="Wei J.T."/>
            <person name="Ye R.Z."/>
            <person name="Que T.C."/>
            <person name="Du C.H."/>
            <person name="Zhou Y.H."/>
            <person name="Cheng J.X."/>
            <person name="Dai P.F."/>
            <person name="Guo W.B."/>
            <person name="Han X.H."/>
            <person name="Huang E.J."/>
            <person name="Li L.F."/>
            <person name="Wei W."/>
            <person name="Gao Y.C."/>
            <person name="Liu J.Z."/>
            <person name="Shao H.Z."/>
            <person name="Wang X."/>
            <person name="Wang C.C."/>
            <person name="Yang T.C."/>
            <person name="Huo Q.B."/>
            <person name="Li W."/>
            <person name="Chen H.Y."/>
            <person name="Chen S.E."/>
            <person name="Zhou L.G."/>
            <person name="Ni X.B."/>
            <person name="Tian J.H."/>
            <person name="Sheng Y."/>
            <person name="Liu T."/>
            <person name="Pan Y.S."/>
            <person name="Xia L.Y."/>
            <person name="Li J."/>
            <person name="Zhao F."/>
            <person name="Cao W.C."/>
        </authorList>
    </citation>
    <scope>NUCLEOTIDE SEQUENCE [LARGE SCALE GENOMIC DNA]</scope>
    <source>
        <strain evidence="1">HaeL-2018</strain>
    </source>
</reference>